<dbReference type="Gene3D" id="3.10.20.310">
    <property type="entry name" value="membrane protein fhac"/>
    <property type="match status" value="1"/>
</dbReference>
<evidence type="ECO:0000256" key="4">
    <source>
        <dbReference type="SAM" id="SignalP"/>
    </source>
</evidence>
<dbReference type="AlphaFoldDB" id="A0A506U284"/>
<keyword evidence="2" id="KW-0812">Transmembrane</keyword>
<comment type="caution">
    <text evidence="7">The sequence shown here is derived from an EMBL/GenBank/DDBJ whole genome shotgun (WGS) entry which is preliminary data.</text>
</comment>
<evidence type="ECO:0000259" key="5">
    <source>
        <dbReference type="Pfam" id="PF01103"/>
    </source>
</evidence>
<dbReference type="InterPro" id="IPR010827">
    <property type="entry name" value="BamA/TamA_POTRA"/>
</dbReference>
<keyword evidence="3" id="KW-0472">Membrane</keyword>
<dbReference type="Proteomes" id="UP000318801">
    <property type="component" value="Unassembled WGS sequence"/>
</dbReference>
<name>A0A506U284_9HYPH</name>
<dbReference type="GO" id="GO:0019867">
    <property type="term" value="C:outer membrane"/>
    <property type="evidence" value="ECO:0007669"/>
    <property type="project" value="InterPro"/>
</dbReference>
<evidence type="ECO:0000256" key="1">
    <source>
        <dbReference type="ARBA" id="ARBA00004370"/>
    </source>
</evidence>
<feature type="domain" description="Bacterial surface antigen (D15)" evidence="5">
    <location>
        <begin position="328"/>
        <end position="628"/>
    </location>
</feature>
<evidence type="ECO:0000313" key="8">
    <source>
        <dbReference type="Proteomes" id="UP000318801"/>
    </source>
</evidence>
<dbReference type="InterPro" id="IPR039910">
    <property type="entry name" value="D15-like"/>
</dbReference>
<dbReference type="PANTHER" id="PTHR12815:SF42">
    <property type="entry name" value="BACTERIAL SURFACE ANTIGEN (D15) DOMAIN-CONTAINING PROTEIN"/>
    <property type="match status" value="1"/>
</dbReference>
<proteinExistence type="predicted"/>
<dbReference type="InterPro" id="IPR000184">
    <property type="entry name" value="Bac_surfAg_D15"/>
</dbReference>
<feature type="domain" description="POTRA" evidence="6">
    <location>
        <begin position="230"/>
        <end position="298"/>
    </location>
</feature>
<keyword evidence="8" id="KW-1185">Reference proteome</keyword>
<feature type="chain" id="PRO_5021191780" evidence="4">
    <location>
        <begin position="25"/>
        <end position="628"/>
    </location>
</feature>
<sequence length="628" mass="66151">MGISAMMAALAVILCLGSASSAMAFSLFGVHLFGARPESTAVDMQNPTRYSVAFSITGGDAELEKFLRNRSQLIADQSDPVDGDLGVVVKARDDLPILVGALYEKAYYGGLVNISIAGQPIEDIAGVPDFGNTGTVPVTIQIMAGPRFTFANVTLTDAASQFAPDALGLKRGEPASSVLILQAASKISKTLQDQGHPFAEVTKRDVIADHANSTIDVTIAATAGPKANLGPIAIDGKSAVDPDFIRTYSKLKAGEPYSPETLTKAADRLRSLKTFSSVSVSTAGELDESGQLPTTVHVKDGKFRYYGVGGQVSSIDGLGLSGYWGHRNLFGHAEGLKLEASVSRIGAASSFSDLDLETGLTFTRPGAFSPDGTLSASIKTGTDNPDPYSAFYTTADLTYALKMTEANTVSVSADTTYSNIEDAFGTNDYLTFSTPITFDRDSRNNALNPTSGVYFLSSAEPGYDFLNDTLYGSLNAVGSSYLSLDDNDRFVLAGRLGAGSIFGGDSLKDIAATSRFYSGGGGTVRGYAYKSISPRNSAGQETGGRSYVMANVEARVGITESIQLVPFLDAADVSDKQFPDFSDIRSSAGIGFRYLTGFGPLRLDIAFPLDRYSGGDSYGIYAGIGQSF</sequence>
<dbReference type="Pfam" id="PF01103">
    <property type="entry name" value="Omp85"/>
    <property type="match status" value="1"/>
</dbReference>
<protein>
    <submittedName>
        <fullName evidence="7">Outer membrane protein assembly factor</fullName>
    </submittedName>
</protein>
<evidence type="ECO:0000256" key="3">
    <source>
        <dbReference type="ARBA" id="ARBA00023136"/>
    </source>
</evidence>
<evidence type="ECO:0000256" key="2">
    <source>
        <dbReference type="ARBA" id="ARBA00022452"/>
    </source>
</evidence>
<comment type="subcellular location">
    <subcellularLocation>
        <location evidence="1">Membrane</location>
    </subcellularLocation>
</comment>
<dbReference type="Gene3D" id="2.40.160.50">
    <property type="entry name" value="membrane protein fhac: a member of the omp85/tpsb transporter family"/>
    <property type="match status" value="1"/>
</dbReference>
<organism evidence="7 8">
    <name type="scientific">Martelella alba</name>
    <dbReference type="NCBI Taxonomy" id="2590451"/>
    <lineage>
        <taxon>Bacteria</taxon>
        <taxon>Pseudomonadati</taxon>
        <taxon>Pseudomonadota</taxon>
        <taxon>Alphaproteobacteria</taxon>
        <taxon>Hyphomicrobiales</taxon>
        <taxon>Aurantimonadaceae</taxon>
        <taxon>Martelella</taxon>
    </lineage>
</organism>
<dbReference type="OrthoDB" id="9769707at2"/>
<keyword evidence="4" id="KW-0732">Signal</keyword>
<feature type="signal peptide" evidence="4">
    <location>
        <begin position="1"/>
        <end position="24"/>
    </location>
</feature>
<dbReference type="Pfam" id="PF07244">
    <property type="entry name" value="POTRA"/>
    <property type="match status" value="1"/>
</dbReference>
<keyword evidence="2" id="KW-1134">Transmembrane beta strand</keyword>
<evidence type="ECO:0000313" key="7">
    <source>
        <dbReference type="EMBL" id="TPW27900.1"/>
    </source>
</evidence>
<reference evidence="7 8" key="1">
    <citation type="submission" date="2019-06" db="EMBL/GenBank/DDBJ databases">
        <authorList>
            <person name="Li M."/>
        </authorList>
    </citation>
    <scope>NUCLEOTIDE SEQUENCE [LARGE SCALE GENOMIC DNA]</scope>
    <source>
        <strain evidence="7 8">BGMRC2036</strain>
    </source>
</reference>
<evidence type="ECO:0000259" key="6">
    <source>
        <dbReference type="Pfam" id="PF07244"/>
    </source>
</evidence>
<dbReference type="EMBL" id="VHLG01000015">
    <property type="protein sequence ID" value="TPW27900.1"/>
    <property type="molecule type" value="Genomic_DNA"/>
</dbReference>
<gene>
    <name evidence="7" type="ORF">FJU08_18950</name>
</gene>
<dbReference type="PANTHER" id="PTHR12815">
    <property type="entry name" value="SORTING AND ASSEMBLY MACHINERY SAMM50 PROTEIN FAMILY MEMBER"/>
    <property type="match status" value="1"/>
</dbReference>
<accession>A0A506U284</accession>